<dbReference type="EMBL" id="NPIC01000001">
    <property type="protein sequence ID" value="RDL41544.1"/>
    <property type="molecule type" value="Genomic_DNA"/>
</dbReference>
<feature type="domain" description="BTB" evidence="1">
    <location>
        <begin position="22"/>
        <end position="96"/>
    </location>
</feature>
<dbReference type="PROSITE" id="PS50097">
    <property type="entry name" value="BTB"/>
    <property type="match status" value="1"/>
</dbReference>
<dbReference type="OrthoDB" id="194443at2759"/>
<evidence type="ECO:0000313" key="2">
    <source>
        <dbReference type="EMBL" id="RDL41544.1"/>
    </source>
</evidence>
<dbReference type="Gene3D" id="3.30.710.10">
    <property type="entry name" value="Potassium Channel Kv1.1, Chain A"/>
    <property type="match status" value="1"/>
</dbReference>
<dbReference type="Proteomes" id="UP000254866">
    <property type="component" value="Unassembled WGS sequence"/>
</dbReference>
<comment type="caution">
    <text evidence="2">The sequence shown here is derived from an EMBL/GenBank/DDBJ whole genome shotgun (WGS) entry which is preliminary data.</text>
</comment>
<organism evidence="2 3">
    <name type="scientific">Venustampulla echinocandica</name>
    <dbReference type="NCBI Taxonomy" id="2656787"/>
    <lineage>
        <taxon>Eukaryota</taxon>
        <taxon>Fungi</taxon>
        <taxon>Dikarya</taxon>
        <taxon>Ascomycota</taxon>
        <taxon>Pezizomycotina</taxon>
        <taxon>Leotiomycetes</taxon>
        <taxon>Helotiales</taxon>
        <taxon>Pleuroascaceae</taxon>
        <taxon>Venustampulla</taxon>
    </lineage>
</organism>
<accession>A0A370U1A3</accession>
<protein>
    <recommendedName>
        <fullName evidence="1">BTB domain-containing protein</fullName>
    </recommendedName>
</protein>
<dbReference type="AlphaFoldDB" id="A0A370U1A3"/>
<dbReference type="InterPro" id="IPR000210">
    <property type="entry name" value="BTB/POZ_dom"/>
</dbReference>
<gene>
    <name evidence="2" type="ORF">BP5553_01523</name>
</gene>
<name>A0A370U1A3_9HELO</name>
<sequence length="255" mass="29039">MEMPCIVPAGPPPAYLYPFQQGDKIVVIELGQAGVRLSMHLNLLCNESVWFEDLRTNKLEIFAQGQPAVITMADVEPEVFGVFSDWIYGDKYRVGGVVLPLHAPHDEPIRPDLRVAAAAYSLGGWLKAQCFMDQIADAARAALRPPPANILREPELQHIEIKDIILSQGSVAVETLFYRLLQDYLRYYIYIRTERDMFTDSLPEDLKYIWLALEGRILENIEADNPPIGPMMPHKAPRCYYHVHGHDYRCAPIDY</sequence>
<evidence type="ECO:0000313" key="3">
    <source>
        <dbReference type="Proteomes" id="UP000254866"/>
    </source>
</evidence>
<keyword evidence="3" id="KW-1185">Reference proteome</keyword>
<dbReference type="InterPro" id="IPR011333">
    <property type="entry name" value="SKP1/BTB/POZ_sf"/>
</dbReference>
<reference evidence="2 3" key="1">
    <citation type="journal article" date="2018" name="IMA Fungus">
        <title>IMA Genome-F 9: Draft genome sequence of Annulohypoxylon stygium, Aspergillus mulundensis, Berkeleyomyces basicola (syn. Thielaviopsis basicola), Ceratocystis smalleyi, two Cercospora beticola strains, Coleophoma cylindrospora, Fusarium fracticaudum, Phialophora cf. hyalina, and Morchella septimelata.</title>
        <authorList>
            <person name="Wingfield B.D."/>
            <person name="Bills G.F."/>
            <person name="Dong Y."/>
            <person name="Huang W."/>
            <person name="Nel W.J."/>
            <person name="Swalarsk-Parry B.S."/>
            <person name="Vaghefi N."/>
            <person name="Wilken P.M."/>
            <person name="An Z."/>
            <person name="de Beer Z.W."/>
            <person name="De Vos L."/>
            <person name="Chen L."/>
            <person name="Duong T.A."/>
            <person name="Gao Y."/>
            <person name="Hammerbacher A."/>
            <person name="Kikkert J.R."/>
            <person name="Li Y."/>
            <person name="Li H."/>
            <person name="Li K."/>
            <person name="Li Q."/>
            <person name="Liu X."/>
            <person name="Ma X."/>
            <person name="Naidoo K."/>
            <person name="Pethybridge S.J."/>
            <person name="Sun J."/>
            <person name="Steenkamp E.T."/>
            <person name="van der Nest M.A."/>
            <person name="van Wyk S."/>
            <person name="Wingfield M.J."/>
            <person name="Xiong C."/>
            <person name="Yue Q."/>
            <person name="Zhang X."/>
        </authorList>
    </citation>
    <scope>NUCLEOTIDE SEQUENCE [LARGE SCALE GENOMIC DNA]</scope>
    <source>
        <strain evidence="2 3">BP 5553</strain>
    </source>
</reference>
<dbReference type="RefSeq" id="XP_031874200.1">
    <property type="nucleotide sequence ID" value="XM_032010146.1"/>
</dbReference>
<dbReference type="GeneID" id="43594372"/>
<proteinExistence type="predicted"/>
<evidence type="ECO:0000259" key="1">
    <source>
        <dbReference type="PROSITE" id="PS50097"/>
    </source>
</evidence>